<dbReference type="InterPro" id="IPR011832">
    <property type="entry name" value="GlgDAde_trans"/>
</dbReference>
<dbReference type="GO" id="GO:0008878">
    <property type="term" value="F:glucose-1-phosphate adenylyltransferase activity"/>
    <property type="evidence" value="ECO:0007669"/>
    <property type="project" value="UniProtKB-EC"/>
</dbReference>
<feature type="domain" description="Nucleotidyl transferase" evidence="3">
    <location>
        <begin position="20"/>
        <end position="189"/>
    </location>
</feature>
<dbReference type="CDD" id="cd02508">
    <property type="entry name" value="ADP_Glucose_PP"/>
    <property type="match status" value="1"/>
</dbReference>
<dbReference type="Proteomes" id="UP001595987">
    <property type="component" value="Unassembled WGS sequence"/>
</dbReference>
<evidence type="ECO:0000256" key="1">
    <source>
        <dbReference type="ARBA" id="ARBA00010443"/>
    </source>
</evidence>
<dbReference type="InterPro" id="IPR029044">
    <property type="entry name" value="Nucleotide-diphossugar_trans"/>
</dbReference>
<keyword evidence="5" id="KW-0548">Nucleotidyltransferase</keyword>
<dbReference type="EC" id="2.7.7.27" evidence="5"/>
<dbReference type="RefSeq" id="WP_213534335.1">
    <property type="nucleotide sequence ID" value="NZ_BOVQ01000003.1"/>
</dbReference>
<keyword evidence="5" id="KW-0808">Transferase</keyword>
<dbReference type="SUPFAM" id="SSF53448">
    <property type="entry name" value="Nucleotide-diphospho-sugar transferases"/>
    <property type="match status" value="1"/>
</dbReference>
<comment type="caution">
    <text evidence="5">The sequence shown here is derived from an EMBL/GenBank/DDBJ whole genome shotgun (WGS) entry which is preliminary data.</text>
</comment>
<dbReference type="Pfam" id="PF00483">
    <property type="entry name" value="NTP_transferase"/>
    <property type="match status" value="1"/>
</dbReference>
<accession>A0ABV9JAQ2</accession>
<name>A0ABV9JAQ2_9LACT</name>
<dbReference type="EMBL" id="JBHSGD010000001">
    <property type="protein sequence ID" value="MFC4651486.1"/>
    <property type="molecule type" value="Genomic_DNA"/>
</dbReference>
<dbReference type="CDD" id="cd04651">
    <property type="entry name" value="LbH_G1P_AT_C"/>
    <property type="match status" value="1"/>
</dbReference>
<keyword evidence="2" id="KW-0320">Glycogen biosynthesis</keyword>
<protein>
    <submittedName>
        <fullName evidence="5">Glucose-1-phosphate adenylyltransferase subunit GlgD</fullName>
        <ecNumber evidence="5">2.7.7.27</ecNumber>
    </submittedName>
</protein>
<dbReference type="Gene3D" id="2.160.10.10">
    <property type="entry name" value="Hexapeptide repeat proteins"/>
    <property type="match status" value="1"/>
</dbReference>
<evidence type="ECO:0000259" key="4">
    <source>
        <dbReference type="Pfam" id="PF24894"/>
    </source>
</evidence>
<dbReference type="InterPro" id="IPR011004">
    <property type="entry name" value="Trimer_LpxA-like_sf"/>
</dbReference>
<gene>
    <name evidence="5" type="primary">glgD</name>
    <name evidence="5" type="ORF">ACFO26_01000</name>
</gene>
<sequence>MNNNNKMCAILSSVTKNPNMSPLTDERPVATLPFDCKYRLIDFPLSCLSNAHVNSVFMTFNEGETQSVFDHLGAGSEWGLDGINNRFFIYIYQDFERLREKGLAYFNQQINFLRKANSPYTVLIGSKFICNVDLNAVLKIHKASGKEVTAVYKKVSPDLADDYDTIIRFDEDGKMHDSYKNQIEDLAEKEALNINIFIVNTDWLIDFLHRMQEINQINSIAHLLRAHMNEFDVNGYEYTGYMSNIISIKNFYDANMMMLDTANFTSLLYSSQPVLTKIKNEVPTFFSEESNVVNSQLGSGCVVEGTVKNSLISRASTVEKGAVIENSLLFTDSEVKENSNIKYAIIDKHVVIENGVSVIGTAEKPVVIPKGTIVTEDVIQR</sequence>
<dbReference type="PANTHER" id="PTHR43523">
    <property type="entry name" value="GLUCOSE-1-PHOSPHATE ADENYLYLTRANSFERASE-RELATED"/>
    <property type="match status" value="1"/>
</dbReference>
<dbReference type="SUPFAM" id="SSF51161">
    <property type="entry name" value="Trimeric LpxA-like enzymes"/>
    <property type="match status" value="1"/>
</dbReference>
<comment type="similarity">
    <text evidence="1">Belongs to the bacterial/plant glucose-1-phosphate adenylyltransferase family.</text>
</comment>
<evidence type="ECO:0000313" key="5">
    <source>
        <dbReference type="EMBL" id="MFC4651486.1"/>
    </source>
</evidence>
<evidence type="ECO:0000256" key="2">
    <source>
        <dbReference type="ARBA" id="ARBA00023056"/>
    </source>
</evidence>
<reference evidence="6" key="1">
    <citation type="journal article" date="2019" name="Int. J. Syst. Evol. Microbiol.">
        <title>The Global Catalogue of Microorganisms (GCM) 10K type strain sequencing project: providing services to taxonomists for standard genome sequencing and annotation.</title>
        <authorList>
            <consortium name="The Broad Institute Genomics Platform"/>
            <consortium name="The Broad Institute Genome Sequencing Center for Infectious Disease"/>
            <person name="Wu L."/>
            <person name="Ma J."/>
        </authorList>
    </citation>
    <scope>NUCLEOTIDE SEQUENCE [LARGE SCALE GENOMIC DNA]</scope>
    <source>
        <strain evidence="6">CCUG 63287</strain>
    </source>
</reference>
<dbReference type="NCBIfam" id="TIGR02092">
    <property type="entry name" value="glgD"/>
    <property type="match status" value="1"/>
</dbReference>
<evidence type="ECO:0000259" key="3">
    <source>
        <dbReference type="Pfam" id="PF00483"/>
    </source>
</evidence>
<proteinExistence type="inferred from homology"/>
<dbReference type="Pfam" id="PF24894">
    <property type="entry name" value="Hexapep_GlmU"/>
    <property type="match status" value="1"/>
</dbReference>
<dbReference type="InterPro" id="IPR056818">
    <property type="entry name" value="GlmU/GlgC-like_hexapep"/>
</dbReference>
<feature type="domain" description="Glucose-1-phosphate adenylyltransferase/Bifunctional protein GlmU-like C-terminal hexapeptide" evidence="4">
    <location>
        <begin position="288"/>
        <end position="358"/>
    </location>
</feature>
<dbReference type="PANTHER" id="PTHR43523:SF6">
    <property type="entry name" value="GLYCOGEN BIOSYNTHESIS PROTEIN GLGD"/>
    <property type="match status" value="1"/>
</dbReference>
<evidence type="ECO:0000313" key="6">
    <source>
        <dbReference type="Proteomes" id="UP001595987"/>
    </source>
</evidence>
<keyword evidence="6" id="KW-1185">Reference proteome</keyword>
<dbReference type="InterPro" id="IPR005835">
    <property type="entry name" value="NTP_transferase_dom"/>
</dbReference>
<dbReference type="Gene3D" id="3.90.550.10">
    <property type="entry name" value="Spore Coat Polysaccharide Biosynthesis Protein SpsA, Chain A"/>
    <property type="match status" value="1"/>
</dbReference>
<dbReference type="InterPro" id="IPR011831">
    <property type="entry name" value="ADP-Glc_PPase"/>
</dbReference>
<organism evidence="5 6">
    <name type="scientific">Lactococcus nasutitermitis</name>
    <dbReference type="NCBI Taxonomy" id="1652957"/>
    <lineage>
        <taxon>Bacteria</taxon>
        <taxon>Bacillati</taxon>
        <taxon>Bacillota</taxon>
        <taxon>Bacilli</taxon>
        <taxon>Lactobacillales</taxon>
        <taxon>Streptococcaceae</taxon>
        <taxon>Lactococcus</taxon>
    </lineage>
</organism>